<dbReference type="PANTHER" id="PTHR30419">
    <property type="entry name" value="HTH-TYPE TRANSCRIPTIONAL REGULATOR YBHD"/>
    <property type="match status" value="1"/>
</dbReference>
<evidence type="ECO:0000256" key="1">
    <source>
        <dbReference type="ARBA" id="ARBA00009437"/>
    </source>
</evidence>
<evidence type="ECO:0000259" key="5">
    <source>
        <dbReference type="PROSITE" id="PS50931"/>
    </source>
</evidence>
<keyword evidence="3 6" id="KW-0238">DNA-binding</keyword>
<dbReference type="InterPro" id="IPR005119">
    <property type="entry name" value="LysR_subst-bd"/>
</dbReference>
<dbReference type="InterPro" id="IPR000847">
    <property type="entry name" value="LysR_HTH_N"/>
</dbReference>
<protein>
    <submittedName>
        <fullName evidence="6">DNA-binding transcriptional regulator, LysR family</fullName>
    </submittedName>
</protein>
<evidence type="ECO:0000256" key="4">
    <source>
        <dbReference type="ARBA" id="ARBA00023163"/>
    </source>
</evidence>
<accession>A0A1H7LCK5</accession>
<dbReference type="InterPro" id="IPR036388">
    <property type="entry name" value="WH-like_DNA-bd_sf"/>
</dbReference>
<keyword evidence="4" id="KW-0804">Transcription</keyword>
<dbReference type="Pfam" id="PF03466">
    <property type="entry name" value="LysR_substrate"/>
    <property type="match status" value="1"/>
</dbReference>
<evidence type="ECO:0000256" key="2">
    <source>
        <dbReference type="ARBA" id="ARBA00023015"/>
    </source>
</evidence>
<dbReference type="Gene3D" id="1.10.10.10">
    <property type="entry name" value="Winged helix-like DNA-binding domain superfamily/Winged helix DNA-binding domain"/>
    <property type="match status" value="1"/>
</dbReference>
<keyword evidence="7" id="KW-1185">Reference proteome</keyword>
<name>A0A1H7LCK5_9BURK</name>
<dbReference type="STRING" id="416943.SAMN05445871_3880"/>
<dbReference type="CDD" id="cd05466">
    <property type="entry name" value="PBP2_LTTR_substrate"/>
    <property type="match status" value="1"/>
</dbReference>
<comment type="similarity">
    <text evidence="1">Belongs to the LysR transcriptional regulatory family.</text>
</comment>
<dbReference type="PROSITE" id="PS50931">
    <property type="entry name" value="HTH_LYSR"/>
    <property type="match status" value="1"/>
</dbReference>
<evidence type="ECO:0000313" key="6">
    <source>
        <dbReference type="EMBL" id="SEK96674.1"/>
    </source>
</evidence>
<dbReference type="InterPro" id="IPR036390">
    <property type="entry name" value="WH_DNA-bd_sf"/>
</dbReference>
<dbReference type="PRINTS" id="PR00039">
    <property type="entry name" value="HTHLYSR"/>
</dbReference>
<reference evidence="7" key="1">
    <citation type="submission" date="2016-10" db="EMBL/GenBank/DDBJ databases">
        <authorList>
            <person name="Varghese N."/>
            <person name="Submissions S."/>
        </authorList>
    </citation>
    <scope>NUCLEOTIDE SEQUENCE [LARGE SCALE GENOMIC DNA]</scope>
    <source>
        <strain evidence="7">LMG 26416</strain>
    </source>
</reference>
<dbReference type="EMBL" id="FOAJ01000004">
    <property type="protein sequence ID" value="SEK96674.1"/>
    <property type="molecule type" value="Genomic_DNA"/>
</dbReference>
<dbReference type="Gene3D" id="3.40.190.10">
    <property type="entry name" value="Periplasmic binding protein-like II"/>
    <property type="match status" value="2"/>
</dbReference>
<feature type="domain" description="HTH lysR-type" evidence="5">
    <location>
        <begin position="1"/>
        <end position="58"/>
    </location>
</feature>
<keyword evidence="2" id="KW-0805">Transcription regulation</keyword>
<dbReference type="GO" id="GO:0005829">
    <property type="term" value="C:cytosol"/>
    <property type="evidence" value="ECO:0007669"/>
    <property type="project" value="TreeGrafter"/>
</dbReference>
<evidence type="ECO:0000313" key="7">
    <source>
        <dbReference type="Proteomes" id="UP000199120"/>
    </source>
</evidence>
<dbReference type="AlphaFoldDB" id="A0A1H7LCK5"/>
<gene>
    <name evidence="6" type="ORF">SAMN05192542_104296</name>
</gene>
<dbReference type="GO" id="GO:0003677">
    <property type="term" value="F:DNA binding"/>
    <property type="evidence" value="ECO:0007669"/>
    <property type="project" value="UniProtKB-KW"/>
</dbReference>
<dbReference type="GO" id="GO:0003700">
    <property type="term" value="F:DNA-binding transcription factor activity"/>
    <property type="evidence" value="ECO:0007669"/>
    <property type="project" value="InterPro"/>
</dbReference>
<dbReference type="Proteomes" id="UP000199120">
    <property type="component" value="Unassembled WGS sequence"/>
</dbReference>
<dbReference type="InterPro" id="IPR050950">
    <property type="entry name" value="HTH-type_LysR_regulators"/>
</dbReference>
<dbReference type="PANTHER" id="PTHR30419:SF30">
    <property type="entry name" value="LYSR FAMILY TRANSCRIPTIONAL REGULATOR"/>
    <property type="match status" value="1"/>
</dbReference>
<evidence type="ECO:0000256" key="3">
    <source>
        <dbReference type="ARBA" id="ARBA00023125"/>
    </source>
</evidence>
<dbReference type="SUPFAM" id="SSF46785">
    <property type="entry name" value="Winged helix' DNA-binding domain"/>
    <property type="match status" value="1"/>
</dbReference>
<proteinExistence type="inferred from homology"/>
<dbReference type="RefSeq" id="WP_167627120.1">
    <property type="nucleotide sequence ID" value="NZ_FNSR01000002.1"/>
</dbReference>
<dbReference type="Pfam" id="PF00126">
    <property type="entry name" value="HTH_1"/>
    <property type="match status" value="1"/>
</dbReference>
<dbReference type="SUPFAM" id="SSF53850">
    <property type="entry name" value="Periplasmic binding protein-like II"/>
    <property type="match status" value="1"/>
</dbReference>
<organism evidence="6 7">
    <name type="scientific">Paraburkholderia caballeronis</name>
    <dbReference type="NCBI Taxonomy" id="416943"/>
    <lineage>
        <taxon>Bacteria</taxon>
        <taxon>Pseudomonadati</taxon>
        <taxon>Pseudomonadota</taxon>
        <taxon>Betaproteobacteria</taxon>
        <taxon>Burkholderiales</taxon>
        <taxon>Burkholderiaceae</taxon>
        <taxon>Paraburkholderia</taxon>
    </lineage>
</organism>
<sequence>MKFHQLKALIAVAEGGSIHEASRDLHVTQPAISKALADLEAELGAPLLVRSAKGAQLTHYGQSLIRHARAIDQELRHAHEDIATLLGVARGTVSVGVTPVTATGPFAEALRRFMLAHPQVTVNVREMRPTLIHEGLADGTVDFGLVSRIGPPVEPRFHWEELYTVPTTLAVRTGHPLRGPKSLAVLAESGWLSWDALDDASSLVGSLFSSHGVEPPKSVLRCTSTVLYVEMATTTDLISLWSELPFHIPEYNAKLRRLALKEPLPDMTVGLVCRDLKLATSVASTFIDLIRECSANIGGLYRRAGAVPRLRGAGPSR</sequence>
<dbReference type="FunFam" id="1.10.10.10:FF:000001">
    <property type="entry name" value="LysR family transcriptional regulator"/>
    <property type="match status" value="1"/>
</dbReference>